<reference evidence="3 4" key="1">
    <citation type="submission" date="2022-03" db="EMBL/GenBank/DDBJ databases">
        <authorList>
            <person name="Nunn A."/>
            <person name="Chopra R."/>
            <person name="Nunn A."/>
            <person name="Contreras Garrido A."/>
        </authorList>
    </citation>
    <scope>NUCLEOTIDE SEQUENCE [LARGE SCALE GENOMIC DNA]</scope>
</reference>
<dbReference type="Proteomes" id="UP000836841">
    <property type="component" value="Chromosome 7"/>
</dbReference>
<accession>A0AAU9T5V0</accession>
<dbReference type="EMBL" id="OU466863">
    <property type="protein sequence ID" value="CAH2079428.1"/>
    <property type="molecule type" value="Genomic_DNA"/>
</dbReference>
<evidence type="ECO:0000313" key="4">
    <source>
        <dbReference type="Proteomes" id="UP000836841"/>
    </source>
</evidence>
<evidence type="ECO:0000256" key="1">
    <source>
        <dbReference type="SAM" id="MobiDB-lite"/>
    </source>
</evidence>
<protein>
    <recommendedName>
        <fullName evidence="2">Retrotransposon gag domain-containing protein</fullName>
    </recommendedName>
</protein>
<dbReference type="InterPro" id="IPR005162">
    <property type="entry name" value="Retrotrans_gag_dom"/>
</dbReference>
<gene>
    <name evidence="3" type="ORF">TAV2_LOCUS25591</name>
</gene>
<organism evidence="3 4">
    <name type="scientific">Thlaspi arvense</name>
    <name type="common">Field penny-cress</name>
    <dbReference type="NCBI Taxonomy" id="13288"/>
    <lineage>
        <taxon>Eukaryota</taxon>
        <taxon>Viridiplantae</taxon>
        <taxon>Streptophyta</taxon>
        <taxon>Embryophyta</taxon>
        <taxon>Tracheophyta</taxon>
        <taxon>Spermatophyta</taxon>
        <taxon>Magnoliopsida</taxon>
        <taxon>eudicotyledons</taxon>
        <taxon>Gunneridae</taxon>
        <taxon>Pentapetalae</taxon>
        <taxon>rosids</taxon>
        <taxon>malvids</taxon>
        <taxon>Brassicales</taxon>
        <taxon>Brassicaceae</taxon>
        <taxon>Thlaspideae</taxon>
        <taxon>Thlaspi</taxon>
    </lineage>
</organism>
<feature type="compositionally biased region" description="Basic and acidic residues" evidence="1">
    <location>
        <begin position="27"/>
        <end position="48"/>
    </location>
</feature>
<feature type="domain" description="Retrotransposon gag" evidence="2">
    <location>
        <begin position="166"/>
        <end position="220"/>
    </location>
</feature>
<evidence type="ECO:0000259" key="2">
    <source>
        <dbReference type="Pfam" id="PF03732"/>
    </source>
</evidence>
<keyword evidence="4" id="KW-1185">Reference proteome</keyword>
<proteinExistence type="predicted"/>
<feature type="compositionally biased region" description="Basic and acidic residues" evidence="1">
    <location>
        <begin position="62"/>
        <end position="83"/>
    </location>
</feature>
<feature type="region of interest" description="Disordered" evidence="1">
    <location>
        <begin position="1"/>
        <end position="83"/>
    </location>
</feature>
<name>A0AAU9T5V0_THLAR</name>
<sequence>MQSGWGPSENNETEVNSGNVELSMEGSEQRDLSYDQGESRHTRSRQEGYFEQEDAYPNQHVSGRDHGRSTQTRERSREFADRGEDSMRKMMHEMHDYLMQQQPMVANVPSQSSTPSDFLRTVKLMKDLGTTYFGGGTNPFDADNWLQNMKTNFAATRCFEQNKKDIAVFYLERDVMGWWSSIEHHYNHIQPTWQDFSKEFTRKYFPLEARDRLEAQFMRLE</sequence>
<feature type="compositionally biased region" description="Polar residues" evidence="1">
    <location>
        <begin position="1"/>
        <end position="20"/>
    </location>
</feature>
<dbReference type="AlphaFoldDB" id="A0AAU9T5V0"/>
<dbReference type="Pfam" id="PF03732">
    <property type="entry name" value="Retrotrans_gag"/>
    <property type="match status" value="1"/>
</dbReference>
<evidence type="ECO:0000313" key="3">
    <source>
        <dbReference type="EMBL" id="CAH2079428.1"/>
    </source>
</evidence>